<accession>A0A6A4VN37</accession>
<feature type="transmembrane region" description="Helical" evidence="11">
    <location>
        <begin position="60"/>
        <end position="79"/>
    </location>
</feature>
<protein>
    <submittedName>
        <fullName evidence="13">Octopamine receptor beta-2R</fullName>
    </submittedName>
</protein>
<dbReference type="AlphaFoldDB" id="A0A6A4VN37"/>
<dbReference type="OrthoDB" id="5957871at2759"/>
<keyword evidence="7 11" id="KW-0472">Membrane</keyword>
<feature type="transmembrane region" description="Helical" evidence="11">
    <location>
        <begin position="20"/>
        <end position="48"/>
    </location>
</feature>
<dbReference type="PANTHER" id="PTHR24248:SF66">
    <property type="entry name" value="OCTOPAMINE RECEPTOR BETA-3R"/>
    <property type="match status" value="1"/>
</dbReference>
<dbReference type="InterPro" id="IPR017452">
    <property type="entry name" value="GPCR_Rhodpsn_7TM"/>
</dbReference>
<dbReference type="PRINTS" id="PR00237">
    <property type="entry name" value="GPCRRHODOPSN"/>
</dbReference>
<feature type="transmembrane region" description="Helical" evidence="11">
    <location>
        <begin position="304"/>
        <end position="327"/>
    </location>
</feature>
<feature type="transmembrane region" description="Helical" evidence="11">
    <location>
        <begin position="99"/>
        <end position="119"/>
    </location>
</feature>
<dbReference type="GO" id="GO:0043410">
    <property type="term" value="P:positive regulation of MAPK cascade"/>
    <property type="evidence" value="ECO:0007669"/>
    <property type="project" value="TreeGrafter"/>
</dbReference>
<evidence type="ECO:0000256" key="8">
    <source>
        <dbReference type="ARBA" id="ARBA00023170"/>
    </source>
</evidence>
<dbReference type="InterPro" id="IPR000276">
    <property type="entry name" value="GPCR_Rhodpsn"/>
</dbReference>
<dbReference type="Gene3D" id="1.20.1070.10">
    <property type="entry name" value="Rhodopsin 7-helix transmembrane proteins"/>
    <property type="match status" value="1"/>
</dbReference>
<dbReference type="PROSITE" id="PS50262">
    <property type="entry name" value="G_PROTEIN_RECEP_F1_2"/>
    <property type="match status" value="1"/>
</dbReference>
<proteinExistence type="inferred from homology"/>
<dbReference type="SMART" id="SM01381">
    <property type="entry name" value="7TM_GPCR_Srsx"/>
    <property type="match status" value="1"/>
</dbReference>
<reference evidence="13 14" key="1">
    <citation type="submission" date="2019-07" db="EMBL/GenBank/DDBJ databases">
        <title>Draft genome assembly of a fouling barnacle, Amphibalanus amphitrite (Darwin, 1854): The first reference genome for Thecostraca.</title>
        <authorList>
            <person name="Kim W."/>
        </authorList>
    </citation>
    <scope>NUCLEOTIDE SEQUENCE [LARGE SCALE GENOMIC DNA]</scope>
    <source>
        <strain evidence="13">SNU_AA5</strain>
        <tissue evidence="13">Soma without cirri and trophi</tissue>
    </source>
</reference>
<evidence type="ECO:0000256" key="5">
    <source>
        <dbReference type="ARBA" id="ARBA00022989"/>
    </source>
</evidence>
<keyword evidence="4 10" id="KW-0812">Transmembrane</keyword>
<comment type="caution">
    <text evidence="13">The sequence shown here is derived from an EMBL/GenBank/DDBJ whole genome shotgun (WGS) entry which is preliminary data.</text>
</comment>
<evidence type="ECO:0000256" key="6">
    <source>
        <dbReference type="ARBA" id="ARBA00023040"/>
    </source>
</evidence>
<gene>
    <name evidence="13" type="primary">OA2B2_0</name>
    <name evidence="13" type="ORF">FJT64_009112</name>
</gene>
<comment type="similarity">
    <text evidence="2 10">Belongs to the G-protein coupled receptor 1 family.</text>
</comment>
<keyword evidence="9 10" id="KW-0807">Transducer</keyword>
<feature type="transmembrane region" description="Helical" evidence="11">
    <location>
        <begin position="139"/>
        <end position="164"/>
    </location>
</feature>
<dbReference type="PRINTS" id="PR01102">
    <property type="entry name" value="5HT6RECEPTR"/>
</dbReference>
<keyword evidence="14" id="KW-1185">Reference proteome</keyword>
<evidence type="ECO:0000256" key="7">
    <source>
        <dbReference type="ARBA" id="ARBA00023136"/>
    </source>
</evidence>
<evidence type="ECO:0000313" key="14">
    <source>
        <dbReference type="Proteomes" id="UP000440578"/>
    </source>
</evidence>
<dbReference type="Proteomes" id="UP000440578">
    <property type="component" value="Unassembled WGS sequence"/>
</dbReference>
<dbReference type="PANTHER" id="PTHR24248">
    <property type="entry name" value="ADRENERGIC RECEPTOR-RELATED G-PROTEIN COUPLED RECEPTOR"/>
    <property type="match status" value="1"/>
</dbReference>
<feature type="transmembrane region" description="Helical" evidence="11">
    <location>
        <begin position="188"/>
        <end position="211"/>
    </location>
</feature>
<dbReference type="Pfam" id="PF00001">
    <property type="entry name" value="7tm_1"/>
    <property type="match status" value="1"/>
</dbReference>
<dbReference type="EMBL" id="VIIS01001781">
    <property type="protein sequence ID" value="KAF0292994.1"/>
    <property type="molecule type" value="Genomic_DNA"/>
</dbReference>
<name>A0A6A4VN37_AMPAM</name>
<keyword evidence="3" id="KW-1003">Cell membrane</keyword>
<organism evidence="13 14">
    <name type="scientific">Amphibalanus amphitrite</name>
    <name type="common">Striped barnacle</name>
    <name type="synonym">Balanus amphitrite</name>
    <dbReference type="NCBI Taxonomy" id="1232801"/>
    <lineage>
        <taxon>Eukaryota</taxon>
        <taxon>Metazoa</taxon>
        <taxon>Ecdysozoa</taxon>
        <taxon>Arthropoda</taxon>
        <taxon>Crustacea</taxon>
        <taxon>Multicrustacea</taxon>
        <taxon>Cirripedia</taxon>
        <taxon>Thoracica</taxon>
        <taxon>Thoracicalcarea</taxon>
        <taxon>Balanomorpha</taxon>
        <taxon>Balanoidea</taxon>
        <taxon>Balanidae</taxon>
        <taxon>Amphibalaninae</taxon>
        <taxon>Amphibalanus</taxon>
    </lineage>
</organism>
<feature type="domain" description="G-protein coupled receptors family 1 profile" evidence="12">
    <location>
        <begin position="40"/>
        <end position="324"/>
    </location>
</feature>
<evidence type="ECO:0000256" key="4">
    <source>
        <dbReference type="ARBA" id="ARBA00022692"/>
    </source>
</evidence>
<evidence type="ECO:0000256" key="11">
    <source>
        <dbReference type="SAM" id="Phobius"/>
    </source>
</evidence>
<evidence type="ECO:0000313" key="13">
    <source>
        <dbReference type="EMBL" id="KAF0292994.1"/>
    </source>
</evidence>
<comment type="subcellular location">
    <subcellularLocation>
        <location evidence="1">Cell membrane</location>
        <topology evidence="1">Multi-pass membrane protein</topology>
    </subcellularLocation>
</comment>
<evidence type="ECO:0000256" key="10">
    <source>
        <dbReference type="RuleBase" id="RU000688"/>
    </source>
</evidence>
<evidence type="ECO:0000259" key="12">
    <source>
        <dbReference type="PROSITE" id="PS50262"/>
    </source>
</evidence>
<evidence type="ECO:0000256" key="3">
    <source>
        <dbReference type="ARBA" id="ARBA00022475"/>
    </source>
</evidence>
<sequence length="357" mass="40081">MEVNGSASNSSTLGVADTPGYLLVLKAISLCTIIVMAVLGNLLVVVSVYRYRKLRNITNCFVVSLAIADVLVSLIAMPFNASVELSGRWMFGHAMCDVWNSVDVYASTVSIIHLCCISIDRYYAIVKPLNYPLVITERLVVMMLTFVWVFPVSISFVPIFLGWYTTAEHQLFRAENPHVCKFVVNRPYAVISSSISFWIPSTIMCVMYYFVYQEAVRQAKFLYKNASAASRSQIAMNGTISPSRKGPLEGEDRAGETAQKIRHEHKAARTLGIIMGVFVLCWLPFFTWYITVSLCREACPCPDVVVVVLFWIGYLNSCLNPLIYAYFNRDFRDAFKQTLQCVFEPCCAKAAAERSSV</sequence>
<dbReference type="CDD" id="cd15066">
    <property type="entry name" value="7tmA_DmOct-betaAR-like"/>
    <property type="match status" value="1"/>
</dbReference>
<keyword evidence="5 11" id="KW-1133">Transmembrane helix</keyword>
<evidence type="ECO:0000256" key="9">
    <source>
        <dbReference type="ARBA" id="ARBA00023224"/>
    </source>
</evidence>
<keyword evidence="8 10" id="KW-0675">Receptor</keyword>
<dbReference type="PROSITE" id="PS00237">
    <property type="entry name" value="G_PROTEIN_RECEP_F1_1"/>
    <property type="match status" value="1"/>
</dbReference>
<dbReference type="GO" id="GO:0004989">
    <property type="term" value="F:octopamine receptor activity"/>
    <property type="evidence" value="ECO:0007669"/>
    <property type="project" value="TreeGrafter"/>
</dbReference>
<dbReference type="GO" id="GO:0071880">
    <property type="term" value="P:adenylate cyclase-activating adrenergic receptor signaling pathway"/>
    <property type="evidence" value="ECO:0007669"/>
    <property type="project" value="TreeGrafter"/>
</dbReference>
<evidence type="ECO:0000256" key="1">
    <source>
        <dbReference type="ARBA" id="ARBA00004651"/>
    </source>
</evidence>
<evidence type="ECO:0000256" key="2">
    <source>
        <dbReference type="ARBA" id="ARBA00010663"/>
    </source>
</evidence>
<dbReference type="SUPFAM" id="SSF81321">
    <property type="entry name" value="Family A G protein-coupled receptor-like"/>
    <property type="match status" value="1"/>
</dbReference>
<feature type="transmembrane region" description="Helical" evidence="11">
    <location>
        <begin position="270"/>
        <end position="292"/>
    </location>
</feature>
<keyword evidence="6 10" id="KW-0297">G-protein coupled receptor</keyword>
<dbReference type="GO" id="GO:0005886">
    <property type="term" value="C:plasma membrane"/>
    <property type="evidence" value="ECO:0007669"/>
    <property type="project" value="UniProtKB-SubCell"/>
</dbReference>